<dbReference type="InterPro" id="IPR007353">
    <property type="entry name" value="DUF421"/>
</dbReference>
<evidence type="ECO:0000313" key="11">
    <source>
        <dbReference type="Proteomes" id="UP000619041"/>
    </source>
</evidence>
<dbReference type="InterPro" id="IPR023090">
    <property type="entry name" value="UPF0702_alpha/beta_dom_sf"/>
</dbReference>
<evidence type="ECO:0000256" key="7">
    <source>
        <dbReference type="SAM" id="Phobius"/>
    </source>
</evidence>
<dbReference type="Pfam" id="PF20730">
    <property type="entry name" value="YetF_N"/>
    <property type="match status" value="1"/>
</dbReference>
<gene>
    <name evidence="10" type="ORF">GCM10011515_13260</name>
</gene>
<accession>A0ABQ1S596</accession>
<reference evidence="11" key="1">
    <citation type="journal article" date="2019" name="Int. J. Syst. Evol. Microbiol.">
        <title>The Global Catalogue of Microorganisms (GCM) 10K type strain sequencing project: providing services to taxonomists for standard genome sequencing and annotation.</title>
        <authorList>
            <consortium name="The Broad Institute Genomics Platform"/>
            <consortium name="The Broad Institute Genome Sequencing Center for Infectious Disease"/>
            <person name="Wu L."/>
            <person name="Ma J."/>
        </authorList>
    </citation>
    <scope>NUCLEOTIDE SEQUENCE [LARGE SCALE GENOMIC DNA]</scope>
    <source>
        <strain evidence="11">CGMCC 1.15959</strain>
    </source>
</reference>
<evidence type="ECO:0000256" key="2">
    <source>
        <dbReference type="ARBA" id="ARBA00006448"/>
    </source>
</evidence>
<dbReference type="EMBL" id="BMKL01000001">
    <property type="protein sequence ID" value="GGD94821.1"/>
    <property type="molecule type" value="Genomic_DNA"/>
</dbReference>
<dbReference type="Proteomes" id="UP000619041">
    <property type="component" value="Unassembled WGS sequence"/>
</dbReference>
<feature type="transmembrane region" description="Helical" evidence="7">
    <location>
        <begin position="12"/>
        <end position="31"/>
    </location>
</feature>
<dbReference type="InterPro" id="IPR048454">
    <property type="entry name" value="YetF_N"/>
</dbReference>
<comment type="similarity">
    <text evidence="2">Belongs to the UPF0702 family.</text>
</comment>
<comment type="caution">
    <text evidence="10">The sequence shown here is derived from an EMBL/GenBank/DDBJ whole genome shotgun (WGS) entry which is preliminary data.</text>
</comment>
<keyword evidence="4 7" id="KW-0812">Transmembrane</keyword>
<keyword evidence="11" id="KW-1185">Reference proteome</keyword>
<dbReference type="PANTHER" id="PTHR34582">
    <property type="entry name" value="UPF0702 TRANSMEMBRANE PROTEIN YCAP"/>
    <property type="match status" value="1"/>
</dbReference>
<feature type="domain" description="YetF C-terminal" evidence="8">
    <location>
        <begin position="88"/>
        <end position="156"/>
    </location>
</feature>
<feature type="transmembrane region" description="Helical" evidence="7">
    <location>
        <begin position="64"/>
        <end position="86"/>
    </location>
</feature>
<evidence type="ECO:0000259" key="9">
    <source>
        <dbReference type="Pfam" id="PF20730"/>
    </source>
</evidence>
<protein>
    <submittedName>
        <fullName evidence="10">DUF421 domain-containing protein</fullName>
    </submittedName>
</protein>
<keyword evidence="3" id="KW-1003">Cell membrane</keyword>
<feature type="domain" description="YetF-like N-terminal transmembrane" evidence="9">
    <location>
        <begin position="17"/>
        <end position="78"/>
    </location>
</feature>
<evidence type="ECO:0000256" key="1">
    <source>
        <dbReference type="ARBA" id="ARBA00004651"/>
    </source>
</evidence>
<name>A0ABQ1S596_9SPHN</name>
<evidence type="ECO:0000256" key="3">
    <source>
        <dbReference type="ARBA" id="ARBA00022475"/>
    </source>
</evidence>
<dbReference type="Gene3D" id="3.30.240.20">
    <property type="entry name" value="bsu07140 like domains"/>
    <property type="match status" value="1"/>
</dbReference>
<comment type="subcellular location">
    <subcellularLocation>
        <location evidence="1">Cell membrane</location>
        <topology evidence="1">Multi-pass membrane protein</topology>
    </subcellularLocation>
</comment>
<evidence type="ECO:0000256" key="4">
    <source>
        <dbReference type="ARBA" id="ARBA00022692"/>
    </source>
</evidence>
<proteinExistence type="inferred from homology"/>
<organism evidence="10 11">
    <name type="scientific">Tsuneonella deserti</name>
    <dbReference type="NCBI Taxonomy" id="2035528"/>
    <lineage>
        <taxon>Bacteria</taxon>
        <taxon>Pseudomonadati</taxon>
        <taxon>Pseudomonadota</taxon>
        <taxon>Alphaproteobacteria</taxon>
        <taxon>Sphingomonadales</taxon>
        <taxon>Erythrobacteraceae</taxon>
        <taxon>Tsuneonella</taxon>
    </lineage>
</organism>
<keyword evidence="5 7" id="KW-1133">Transmembrane helix</keyword>
<evidence type="ECO:0000256" key="6">
    <source>
        <dbReference type="ARBA" id="ARBA00023136"/>
    </source>
</evidence>
<evidence type="ECO:0000256" key="5">
    <source>
        <dbReference type="ARBA" id="ARBA00022989"/>
    </source>
</evidence>
<dbReference type="PANTHER" id="PTHR34582:SF6">
    <property type="entry name" value="UPF0702 TRANSMEMBRANE PROTEIN YCAP"/>
    <property type="match status" value="1"/>
</dbReference>
<evidence type="ECO:0000259" key="8">
    <source>
        <dbReference type="Pfam" id="PF04239"/>
    </source>
</evidence>
<dbReference type="Pfam" id="PF04239">
    <property type="entry name" value="DUF421"/>
    <property type="match status" value="1"/>
</dbReference>
<keyword evidence="6 7" id="KW-0472">Membrane</keyword>
<feature type="transmembrane region" description="Helical" evidence="7">
    <location>
        <begin position="38"/>
        <end position="58"/>
    </location>
</feature>
<evidence type="ECO:0000313" key="10">
    <source>
        <dbReference type="EMBL" id="GGD94821.1"/>
    </source>
</evidence>
<sequence>MLFDGWSGLGRAALLAVLGYAWLVVVLRLYGKRTLAKLNAFDFVVTVALGSILATTILSKSTTWSQGALAVVVLCSLQWLVAKASLNWPWLFRMTRSTPRLLLLNGSFLEKAMEQERIGKSDIRASVRKHGAEALDKVHAVVLETDGTLSVIAKPGDGSTLCDVIGYDEARGGRSNAS</sequence>